<dbReference type="Gene3D" id="1.10.443.10">
    <property type="entry name" value="Intergrase catalytic core"/>
    <property type="match status" value="1"/>
</dbReference>
<comment type="caution">
    <text evidence="8">The sequence shown here is derived from an EMBL/GenBank/DDBJ whole genome shotgun (WGS) entry which is preliminary data.</text>
</comment>
<dbReference type="RefSeq" id="WP_160145953.1">
    <property type="nucleotide sequence ID" value="NZ_BIFQ01000001.1"/>
</dbReference>
<accession>A0A401ZHL6</accession>
<dbReference type="InterPro" id="IPR010998">
    <property type="entry name" value="Integrase_recombinase_N"/>
</dbReference>
<feature type="domain" description="Tyr recombinase" evidence="6">
    <location>
        <begin position="172"/>
        <end position="370"/>
    </location>
</feature>
<dbReference type="CDD" id="cd01189">
    <property type="entry name" value="INT_ICEBs1_C_like"/>
    <property type="match status" value="1"/>
</dbReference>
<dbReference type="PROSITE" id="PS51900">
    <property type="entry name" value="CB"/>
    <property type="match status" value="1"/>
</dbReference>
<dbReference type="InterPro" id="IPR011010">
    <property type="entry name" value="DNA_brk_join_enz"/>
</dbReference>
<sequence>MARQRKKSVRGGGTVFQRKDGRWEARFKVEETGKYKSLYATTEKEAYKLLEEARLQQRQGVLATGPQQSLKDFLEYWLEDVEKPTVGVSAYIGNRIAIRKYLIPGLGHIKLQKLTAHQLQVFYAQHLREGMSASRVARLNTVLHKALEHAKRLRLVSMNVSDDVELPRVRKRAYQVLDSEQAKALLQVASERGLDTLLALAVVTAMRKGEILGLRWSDIDMVKQEIRISRTVNYYTGYGFVETDGKTKNSARVIKLPAFLSGMLKKHHASQLEDKLRVGDAWVDRDLVFPRKDGDFMRRTTLDYHVDKLLEKAGLPYVRFHDLRHSAATILLAMGVPANVVQELLGHADIKMTLGIYGHVLPSMHKDAVDKMDGLYGN</sequence>
<evidence type="ECO:0000256" key="1">
    <source>
        <dbReference type="ARBA" id="ARBA00008857"/>
    </source>
</evidence>
<dbReference type="InterPro" id="IPR002104">
    <property type="entry name" value="Integrase_catalytic"/>
</dbReference>
<evidence type="ECO:0000256" key="2">
    <source>
        <dbReference type="ARBA" id="ARBA00022908"/>
    </source>
</evidence>
<organism evidence="8 9">
    <name type="scientific">Dictyobacter aurantiacus</name>
    <dbReference type="NCBI Taxonomy" id="1936993"/>
    <lineage>
        <taxon>Bacteria</taxon>
        <taxon>Bacillati</taxon>
        <taxon>Chloroflexota</taxon>
        <taxon>Ktedonobacteria</taxon>
        <taxon>Ktedonobacterales</taxon>
        <taxon>Dictyobacteraceae</taxon>
        <taxon>Dictyobacter</taxon>
    </lineage>
</organism>
<evidence type="ECO:0000313" key="8">
    <source>
        <dbReference type="EMBL" id="GCE06357.1"/>
    </source>
</evidence>
<keyword evidence="2" id="KW-0229">DNA integration</keyword>
<dbReference type="SUPFAM" id="SSF56349">
    <property type="entry name" value="DNA breaking-rejoining enzymes"/>
    <property type="match status" value="1"/>
</dbReference>
<dbReference type="Pfam" id="PF14659">
    <property type="entry name" value="Phage_int_SAM_3"/>
    <property type="match status" value="1"/>
</dbReference>
<feature type="domain" description="Core-binding (CB)" evidence="7">
    <location>
        <begin position="68"/>
        <end position="151"/>
    </location>
</feature>
<comment type="similarity">
    <text evidence="1">Belongs to the 'phage' integrase family.</text>
</comment>
<dbReference type="InterPro" id="IPR004107">
    <property type="entry name" value="Integrase_SAM-like_N"/>
</dbReference>
<dbReference type="GO" id="GO:0003677">
    <property type="term" value="F:DNA binding"/>
    <property type="evidence" value="ECO:0007669"/>
    <property type="project" value="UniProtKB-UniRule"/>
</dbReference>
<evidence type="ECO:0000259" key="7">
    <source>
        <dbReference type="PROSITE" id="PS51900"/>
    </source>
</evidence>
<evidence type="ECO:0000313" key="9">
    <source>
        <dbReference type="Proteomes" id="UP000287224"/>
    </source>
</evidence>
<protein>
    <submittedName>
        <fullName evidence="8">Site-specific integrase</fullName>
    </submittedName>
</protein>
<proteinExistence type="inferred from homology"/>
<dbReference type="InterPro" id="IPR044068">
    <property type="entry name" value="CB"/>
</dbReference>
<dbReference type="Gene3D" id="1.10.150.130">
    <property type="match status" value="1"/>
</dbReference>
<evidence type="ECO:0000256" key="4">
    <source>
        <dbReference type="ARBA" id="ARBA00023172"/>
    </source>
</evidence>
<dbReference type="Proteomes" id="UP000287224">
    <property type="component" value="Unassembled WGS sequence"/>
</dbReference>
<dbReference type="GO" id="GO:0006310">
    <property type="term" value="P:DNA recombination"/>
    <property type="evidence" value="ECO:0007669"/>
    <property type="project" value="UniProtKB-KW"/>
</dbReference>
<evidence type="ECO:0000256" key="5">
    <source>
        <dbReference type="PROSITE-ProRule" id="PRU01248"/>
    </source>
</evidence>
<evidence type="ECO:0000256" key="3">
    <source>
        <dbReference type="ARBA" id="ARBA00023125"/>
    </source>
</evidence>
<keyword evidence="9" id="KW-1185">Reference proteome</keyword>
<dbReference type="OrthoDB" id="9803188at2"/>
<dbReference type="PANTHER" id="PTHR30349">
    <property type="entry name" value="PHAGE INTEGRASE-RELATED"/>
    <property type="match status" value="1"/>
</dbReference>
<name>A0A401ZHL6_9CHLR</name>
<dbReference type="GO" id="GO:0015074">
    <property type="term" value="P:DNA integration"/>
    <property type="evidence" value="ECO:0007669"/>
    <property type="project" value="UniProtKB-KW"/>
</dbReference>
<reference evidence="9" key="1">
    <citation type="submission" date="2018-12" db="EMBL/GenBank/DDBJ databases">
        <title>Tengunoibacter tsumagoiensis gen. nov., sp. nov., Dictyobacter kobayashii sp. nov., D. alpinus sp. nov., and D. joshuensis sp. nov. and description of Dictyobacteraceae fam. nov. within the order Ktedonobacterales isolated from Tengu-no-mugimeshi.</title>
        <authorList>
            <person name="Wang C.M."/>
            <person name="Zheng Y."/>
            <person name="Sakai Y."/>
            <person name="Toyoda A."/>
            <person name="Minakuchi Y."/>
            <person name="Abe K."/>
            <person name="Yokota A."/>
            <person name="Yabe S."/>
        </authorList>
    </citation>
    <scope>NUCLEOTIDE SEQUENCE [LARGE SCALE GENOMIC DNA]</scope>
    <source>
        <strain evidence="9">S-27</strain>
    </source>
</reference>
<keyword evidence="3 5" id="KW-0238">DNA-binding</keyword>
<dbReference type="InterPro" id="IPR013762">
    <property type="entry name" value="Integrase-like_cat_sf"/>
</dbReference>
<dbReference type="PANTHER" id="PTHR30349:SF64">
    <property type="entry name" value="PROPHAGE INTEGRASE INTD-RELATED"/>
    <property type="match status" value="1"/>
</dbReference>
<evidence type="ECO:0000259" key="6">
    <source>
        <dbReference type="PROSITE" id="PS51898"/>
    </source>
</evidence>
<dbReference type="AlphaFoldDB" id="A0A401ZHL6"/>
<dbReference type="EMBL" id="BIFQ01000001">
    <property type="protein sequence ID" value="GCE06357.1"/>
    <property type="molecule type" value="Genomic_DNA"/>
</dbReference>
<dbReference type="InterPro" id="IPR050090">
    <property type="entry name" value="Tyrosine_recombinase_XerCD"/>
</dbReference>
<dbReference type="Pfam" id="PF00589">
    <property type="entry name" value="Phage_integrase"/>
    <property type="match status" value="1"/>
</dbReference>
<gene>
    <name evidence="8" type="ORF">KDAU_36860</name>
</gene>
<dbReference type="PROSITE" id="PS51898">
    <property type="entry name" value="TYR_RECOMBINASE"/>
    <property type="match status" value="1"/>
</dbReference>
<keyword evidence="4" id="KW-0233">DNA recombination</keyword>